<gene>
    <name evidence="1" type="ORF">D3877_11960</name>
</gene>
<dbReference type="EMBL" id="QYUL01000002">
    <property type="protein sequence ID" value="RJF80943.1"/>
    <property type="molecule type" value="Genomic_DNA"/>
</dbReference>
<keyword evidence="2" id="KW-1185">Reference proteome</keyword>
<comment type="caution">
    <text evidence="1">The sequence shown here is derived from an EMBL/GenBank/DDBJ whole genome shotgun (WGS) entry which is preliminary data.</text>
</comment>
<reference evidence="1 2" key="1">
    <citation type="submission" date="2018-09" db="EMBL/GenBank/DDBJ databases">
        <authorList>
            <person name="Zhu H."/>
        </authorList>
    </citation>
    <scope>NUCLEOTIDE SEQUENCE [LARGE SCALE GENOMIC DNA]</scope>
    <source>
        <strain evidence="1 2">K2W22B-5</strain>
    </source>
</reference>
<evidence type="ECO:0000313" key="1">
    <source>
        <dbReference type="EMBL" id="RJF80943.1"/>
    </source>
</evidence>
<proteinExistence type="predicted"/>
<accession>A0A418VUY2</accession>
<dbReference type="AlphaFoldDB" id="A0A418VUY2"/>
<protein>
    <submittedName>
        <fullName evidence="1">Uncharacterized protein</fullName>
    </submittedName>
</protein>
<name>A0A418VUY2_9PROT</name>
<dbReference type="Proteomes" id="UP000283458">
    <property type="component" value="Unassembled WGS sequence"/>
</dbReference>
<sequence length="71" mass="7759">MTGIDKHSATWAAVSAWADARRAAIRAEIDNPATGHDRTQLLRGQLLELSGLLALTEERPTIEINTETYGL</sequence>
<evidence type="ECO:0000313" key="2">
    <source>
        <dbReference type="Proteomes" id="UP000283458"/>
    </source>
</evidence>
<organism evidence="1 2">
    <name type="scientific">Azospirillum cavernae</name>
    <dbReference type="NCBI Taxonomy" id="2320860"/>
    <lineage>
        <taxon>Bacteria</taxon>
        <taxon>Pseudomonadati</taxon>
        <taxon>Pseudomonadota</taxon>
        <taxon>Alphaproteobacteria</taxon>
        <taxon>Rhodospirillales</taxon>
        <taxon>Azospirillaceae</taxon>
        <taxon>Azospirillum</taxon>
    </lineage>
</organism>
<dbReference type="RefSeq" id="WP_119831036.1">
    <property type="nucleotide sequence ID" value="NZ_QYUL01000002.1"/>
</dbReference>